<dbReference type="InterPro" id="IPR044000">
    <property type="entry name" value="Phage_tube_2"/>
</dbReference>
<dbReference type="OrthoDB" id="6571799at2"/>
<sequence>MSSGAKQVTRYAVETIPGVIATAGWKTLANISNSLDATAKTAESQTIKDSRIASGTLVTGADFAGDIDTEFAYGIQEDLLELVALNPWKNNVLTFGGTVRKSLTIERAFTDVENYQVFTGGHLNQWVLTIPEDGIVTSKFSVIGMGRKAFTVSQAKTPAAALEATQFTNQNVGNILIDGQKKAGMCATQLDLTIDNTMQIQKCLDFENNISAVLETVMKASGNVTLAWSKNTAELYEKQFLNEPISLSYTLKDGKGNQYELLLPRVLLSAPLPSGGAGDILNTQFTYTVDSVAPTITRIPFIADEGTVGDK</sequence>
<organism evidence="1 2">
    <name type="scientific">Acinetobacter stercoris</name>
    <dbReference type="NCBI Taxonomy" id="2126983"/>
    <lineage>
        <taxon>Bacteria</taxon>
        <taxon>Pseudomonadati</taxon>
        <taxon>Pseudomonadota</taxon>
        <taxon>Gammaproteobacteria</taxon>
        <taxon>Moraxellales</taxon>
        <taxon>Moraxellaceae</taxon>
        <taxon>Acinetobacter</taxon>
    </lineage>
</organism>
<protein>
    <recommendedName>
        <fullName evidence="3">Phage tail protein</fullName>
    </recommendedName>
</protein>
<dbReference type="AlphaFoldDB" id="A0A2U3MUN8"/>
<dbReference type="RefSeq" id="WP_121972697.1">
    <property type="nucleotide sequence ID" value="NZ_OOGT01000008.1"/>
</dbReference>
<evidence type="ECO:0000313" key="1">
    <source>
        <dbReference type="EMBL" id="SPL69148.1"/>
    </source>
</evidence>
<reference evidence="2" key="1">
    <citation type="submission" date="2018-03" db="EMBL/GenBank/DDBJ databases">
        <authorList>
            <person name="Blom J."/>
        </authorList>
    </citation>
    <scope>NUCLEOTIDE SEQUENCE [LARGE SCALE GENOMIC DNA]</scope>
    <source>
        <strain evidence="2">KPC-SM-21</strain>
    </source>
</reference>
<proteinExistence type="predicted"/>
<dbReference type="Pfam" id="PF18906">
    <property type="entry name" value="Phage_tube_2"/>
    <property type="match status" value="1"/>
</dbReference>
<dbReference type="Proteomes" id="UP000245974">
    <property type="component" value="Unassembled WGS sequence"/>
</dbReference>
<name>A0A2U3MUN8_9GAMM</name>
<dbReference type="EMBL" id="OOGT01000008">
    <property type="protein sequence ID" value="SPL69148.1"/>
    <property type="molecule type" value="Genomic_DNA"/>
</dbReference>
<dbReference type="InParanoid" id="A0A2U3MUN8"/>
<accession>A0A2U3MUN8</accession>
<gene>
    <name evidence="1" type="ORF">KPC_0326</name>
</gene>
<evidence type="ECO:0008006" key="3">
    <source>
        <dbReference type="Google" id="ProtNLM"/>
    </source>
</evidence>
<keyword evidence="2" id="KW-1185">Reference proteome</keyword>
<evidence type="ECO:0000313" key="2">
    <source>
        <dbReference type="Proteomes" id="UP000245974"/>
    </source>
</evidence>